<dbReference type="Proteomes" id="UP000007646">
    <property type="component" value="Unassembled WGS sequence"/>
</dbReference>
<feature type="domain" description="UPAR/Ly6" evidence="3">
    <location>
        <begin position="21"/>
        <end position="96"/>
    </location>
</feature>
<reference evidence="4 5" key="1">
    <citation type="submission" date="2009-06" db="EMBL/GenBank/DDBJ databases">
        <title>The Genome Sequence of Loxodonta africana (African elephant).</title>
        <authorList>
            <person name="Di Palma F."/>
            <person name="Heiman D."/>
            <person name="Young S."/>
            <person name="Johnson J."/>
            <person name="Lander E.S."/>
            <person name="Lindblad-Toh K."/>
        </authorList>
    </citation>
    <scope>NUCLEOTIDE SEQUENCE [LARGE SCALE GENOMIC DNA]</scope>
    <source>
        <strain evidence="4 5">Isolate ISIS603380</strain>
    </source>
</reference>
<dbReference type="PANTHER" id="PTHR16983:SF14">
    <property type="entry name" value="SECRETED LY-6_UPAR DOMAIN-CONTAINING PROTEIN 2"/>
    <property type="match status" value="1"/>
</dbReference>
<dbReference type="PANTHER" id="PTHR16983">
    <property type="entry name" value="UPAR/LY6 DOMAIN-CONTAINING PROTEIN"/>
    <property type="match status" value="1"/>
</dbReference>
<dbReference type="FunFam" id="2.10.60.10:FF:000003">
    <property type="entry name" value="lymphocyte antigen 6E isoform X1"/>
    <property type="match status" value="1"/>
</dbReference>
<dbReference type="GO" id="GO:0030548">
    <property type="term" value="F:acetylcholine receptor regulator activity"/>
    <property type="evidence" value="ECO:0007669"/>
    <property type="project" value="Ensembl"/>
</dbReference>
<evidence type="ECO:0000313" key="4">
    <source>
        <dbReference type="Ensembl" id="ENSLAFP00000017766.2"/>
    </source>
</evidence>
<dbReference type="GO" id="GO:0095500">
    <property type="term" value="P:acetylcholine receptor signaling pathway"/>
    <property type="evidence" value="ECO:0007669"/>
    <property type="project" value="Ensembl"/>
</dbReference>
<dbReference type="InterPro" id="IPR045860">
    <property type="entry name" value="Snake_toxin-like_sf"/>
</dbReference>
<dbReference type="SUPFAM" id="SSF57302">
    <property type="entry name" value="Snake toxin-like"/>
    <property type="match status" value="1"/>
</dbReference>
<protein>
    <submittedName>
        <fullName evidence="4">Secreted LY6/PLAUR domain containing 2</fullName>
    </submittedName>
</protein>
<dbReference type="Pfam" id="PF00021">
    <property type="entry name" value="UPAR_LY6"/>
    <property type="match status" value="1"/>
</dbReference>
<dbReference type="GO" id="GO:0005886">
    <property type="term" value="C:plasma membrane"/>
    <property type="evidence" value="ECO:0007669"/>
    <property type="project" value="TreeGrafter"/>
</dbReference>
<dbReference type="GO" id="GO:0033130">
    <property type="term" value="F:acetylcholine receptor binding"/>
    <property type="evidence" value="ECO:0007669"/>
    <property type="project" value="Ensembl"/>
</dbReference>
<dbReference type="InParanoid" id="G3TQF0"/>
<dbReference type="Gene3D" id="2.10.60.10">
    <property type="entry name" value="CD59"/>
    <property type="match status" value="1"/>
</dbReference>
<gene>
    <name evidence="4" type="primary">SLURP2</name>
</gene>
<dbReference type="Ensembl" id="ENSLAFT00000021398.2">
    <property type="protein sequence ID" value="ENSLAFP00000017766.2"/>
    <property type="gene ID" value="ENSLAFG00000026637.1"/>
</dbReference>
<dbReference type="InterPro" id="IPR051110">
    <property type="entry name" value="Ly-6/neurotoxin-like_GPI-ap"/>
</dbReference>
<name>G3TQF0_LOXAF</name>
<dbReference type="InterPro" id="IPR016054">
    <property type="entry name" value="LY6_UPA_recep-like"/>
</dbReference>
<sequence>MRLLIVLLLTATLSVELAAVHALRCYQCKGFGGCMTKSGCPQSSTHCLSVATRPRNSPVDLPLVTKSCSTGCPDIRALGLGPHVSMACCQASLCNGD</sequence>
<accession>G3TQF0</accession>
<dbReference type="AlphaFoldDB" id="G3TQF0"/>
<evidence type="ECO:0000256" key="1">
    <source>
        <dbReference type="ARBA" id="ARBA00022729"/>
    </source>
</evidence>
<dbReference type="GeneTree" id="ENSGT00940000164325"/>
<proteinExistence type="predicted"/>
<keyword evidence="1 2" id="KW-0732">Signal</keyword>
<reference evidence="4" key="3">
    <citation type="submission" date="2025-09" db="UniProtKB">
        <authorList>
            <consortium name="Ensembl"/>
        </authorList>
    </citation>
    <scope>IDENTIFICATION</scope>
    <source>
        <strain evidence="4">Isolate ISIS603380</strain>
    </source>
</reference>
<feature type="chain" id="PRO_5003455660" evidence="2">
    <location>
        <begin position="23"/>
        <end position="97"/>
    </location>
</feature>
<dbReference type="eggNOG" id="ENOG502T3MN">
    <property type="taxonomic scope" value="Eukaryota"/>
</dbReference>
<dbReference type="OMA" id="CHQCQGF"/>
<keyword evidence="5" id="KW-1185">Reference proteome</keyword>
<reference evidence="4" key="2">
    <citation type="submission" date="2025-08" db="UniProtKB">
        <authorList>
            <consortium name="Ensembl"/>
        </authorList>
    </citation>
    <scope>IDENTIFICATION</scope>
    <source>
        <strain evidence="4">Isolate ISIS603380</strain>
    </source>
</reference>
<dbReference type="GO" id="GO:0045202">
    <property type="term" value="C:synapse"/>
    <property type="evidence" value="ECO:0007669"/>
    <property type="project" value="GOC"/>
</dbReference>
<dbReference type="GO" id="GO:0005615">
    <property type="term" value="C:extracellular space"/>
    <property type="evidence" value="ECO:0007669"/>
    <property type="project" value="Ensembl"/>
</dbReference>
<evidence type="ECO:0000313" key="5">
    <source>
        <dbReference type="Proteomes" id="UP000007646"/>
    </source>
</evidence>
<dbReference type="FunCoup" id="G3TQF0">
    <property type="interactions" value="1"/>
</dbReference>
<evidence type="ECO:0000259" key="3">
    <source>
        <dbReference type="Pfam" id="PF00021"/>
    </source>
</evidence>
<dbReference type="HOGENOM" id="CLU_161471_1_0_1"/>
<organism evidence="4 5">
    <name type="scientific">Loxodonta africana</name>
    <name type="common">African elephant</name>
    <dbReference type="NCBI Taxonomy" id="9785"/>
    <lineage>
        <taxon>Eukaryota</taxon>
        <taxon>Metazoa</taxon>
        <taxon>Chordata</taxon>
        <taxon>Craniata</taxon>
        <taxon>Vertebrata</taxon>
        <taxon>Euteleostomi</taxon>
        <taxon>Mammalia</taxon>
        <taxon>Eutheria</taxon>
        <taxon>Afrotheria</taxon>
        <taxon>Proboscidea</taxon>
        <taxon>Elephantidae</taxon>
        <taxon>Loxodonta</taxon>
    </lineage>
</organism>
<evidence type="ECO:0000256" key="2">
    <source>
        <dbReference type="SAM" id="SignalP"/>
    </source>
</evidence>
<feature type="signal peptide" evidence="2">
    <location>
        <begin position="1"/>
        <end position="22"/>
    </location>
</feature>